<dbReference type="InterPro" id="IPR017087">
    <property type="entry name" value="UCP037004"/>
</dbReference>
<evidence type="ECO:0000313" key="2">
    <source>
        <dbReference type="EMBL" id="QCI14646.1"/>
    </source>
</evidence>
<dbReference type="PANTHER" id="PTHR30087">
    <property type="entry name" value="INNER MEMBRANE PROTEIN"/>
    <property type="match status" value="1"/>
</dbReference>
<dbReference type="InterPro" id="IPR007553">
    <property type="entry name" value="2-thiour_desulf"/>
</dbReference>
<name>A0A4D6XBN2_PSEPU</name>
<dbReference type="RefSeq" id="WP_136916640.1">
    <property type="nucleotide sequence ID" value="NZ_CP039371.1"/>
</dbReference>
<dbReference type="InterPro" id="IPR013560">
    <property type="entry name" value="DUF1722"/>
</dbReference>
<dbReference type="OrthoDB" id="495783at2"/>
<dbReference type="Pfam" id="PF08349">
    <property type="entry name" value="DUF1722"/>
    <property type="match status" value="1"/>
</dbReference>
<organism evidence="2 3">
    <name type="scientific">Pseudomonas putida</name>
    <name type="common">Arthrobacter siderocapsulatus</name>
    <dbReference type="NCBI Taxonomy" id="303"/>
    <lineage>
        <taxon>Bacteria</taxon>
        <taxon>Pseudomonadati</taxon>
        <taxon>Pseudomonadota</taxon>
        <taxon>Gammaproteobacteria</taxon>
        <taxon>Pseudomonadales</taxon>
        <taxon>Pseudomonadaceae</taxon>
        <taxon>Pseudomonas</taxon>
    </lineage>
</organism>
<protein>
    <submittedName>
        <fullName evidence="2">DUF1722 domain-containing protein</fullName>
    </submittedName>
</protein>
<accession>A0A4D6XBN2</accession>
<dbReference type="PIRSF" id="PIRSF037004">
    <property type="entry name" value="UCP037004"/>
    <property type="match status" value="1"/>
</dbReference>
<feature type="domain" description="DUF1722" evidence="1">
    <location>
        <begin position="196"/>
        <end position="313"/>
    </location>
</feature>
<evidence type="ECO:0000259" key="1">
    <source>
        <dbReference type="Pfam" id="PF08349"/>
    </source>
</evidence>
<dbReference type="AlphaFoldDB" id="A0A4D6XBN2"/>
<dbReference type="Proteomes" id="UP000298551">
    <property type="component" value="Chromosome"/>
</dbReference>
<dbReference type="PANTHER" id="PTHR30087:SF0">
    <property type="entry name" value="INNER MEMBRANE PROTEIN"/>
    <property type="match status" value="1"/>
</dbReference>
<dbReference type="Pfam" id="PF04463">
    <property type="entry name" value="2-thiour_desulf"/>
    <property type="match status" value="1"/>
</dbReference>
<sequence>MQDPTAHSRPRIGISACLTGHSVRYNGGHKSSDLCRSQLETHFEWVPVCPEVAIGLSVPRDPIRLVGDPARPGVVGTRTPGPDLAGSLRAYGEQMAERLDDICGYIFMQKSPSCGLERVKVYQDDGRPAHQGGRGAYAAAFCAQRPDLPVEEEGRLHDPVLRENFISRVYAYADWQRQLAEGLSRGALIRFHSRYKYLLMANNPQAYRELGRMLGSLRREDDPAVAGPRYFSQLMQALRRCASRGTHGNVLQHLSGYLRDALTPQDKRELQNVIGQYQQGVVPLVVPLTLLKHHLRKHPDPYLLQQAYLQPHPESLGLRNAV</sequence>
<proteinExistence type="predicted"/>
<evidence type="ECO:0000313" key="3">
    <source>
        <dbReference type="Proteomes" id="UP000298551"/>
    </source>
</evidence>
<gene>
    <name evidence="2" type="ORF">E6B08_26280</name>
</gene>
<dbReference type="EMBL" id="CP039371">
    <property type="protein sequence ID" value="QCI14646.1"/>
    <property type="molecule type" value="Genomic_DNA"/>
</dbReference>
<reference evidence="3" key="1">
    <citation type="submission" date="2019-04" db="EMBL/GenBank/DDBJ databases">
        <title>Genome sequence of Pseudomonas putida 1290, an auxin catabolizing strain.</title>
        <authorList>
            <person name="Laird T.S."/>
            <person name="Leveau J.H.J."/>
        </authorList>
    </citation>
    <scope>NUCLEOTIDE SEQUENCE [LARGE SCALE GENOMIC DNA]</scope>
    <source>
        <strain evidence="3">1290</strain>
    </source>
</reference>